<protein>
    <submittedName>
        <fullName evidence="2">Kelch repeat type 1-containing protein</fullName>
    </submittedName>
</protein>
<name>M5UIJ8_9BACT</name>
<proteinExistence type="predicted"/>
<accession>M5UIJ8</accession>
<evidence type="ECO:0000313" key="2">
    <source>
        <dbReference type="EMBL" id="EMI57671.1"/>
    </source>
</evidence>
<dbReference type="PANTHER" id="PTHR46375">
    <property type="entry name" value="KELCH REPEAT AND BTB DOMAIN-CONTAINING PROTEIN 13-RELATED"/>
    <property type="match status" value="1"/>
</dbReference>
<dbReference type="Proteomes" id="UP000011885">
    <property type="component" value="Unassembled WGS sequence"/>
</dbReference>
<organism evidence="2 3">
    <name type="scientific">Rhodopirellula sallentina SM41</name>
    <dbReference type="NCBI Taxonomy" id="1263870"/>
    <lineage>
        <taxon>Bacteria</taxon>
        <taxon>Pseudomonadati</taxon>
        <taxon>Planctomycetota</taxon>
        <taxon>Planctomycetia</taxon>
        <taxon>Pirellulales</taxon>
        <taxon>Pirellulaceae</taxon>
        <taxon>Rhodopirellula</taxon>
    </lineage>
</organism>
<feature type="signal peptide" evidence="1">
    <location>
        <begin position="1"/>
        <end position="24"/>
    </location>
</feature>
<dbReference type="OrthoDB" id="232651at2"/>
<dbReference type="SMART" id="SM00612">
    <property type="entry name" value="Kelch"/>
    <property type="match status" value="3"/>
</dbReference>
<sequence>MKYLSKSFPMAAAFLMIASGPVYAHFPWLSTDDDGKVMMWFGESPDDRTYPMPASIQSITLTSGASEKAIPTTTIDSDDFVGIRSDQTVDLGSEISGSVTYGLYHGTKLTYHVEHIAEPNSKDWPSKPREDASLQTLIHAEDDGTVEVTVLHEGKPLANTKVALYCEEGHEEASRETNDEGVVRFANDEVEEGLNAIVVGFTNKEASGTHDGDVYHSTTDYLTATFRVSPKPAPEVSEDSTATITSSNLPELPEELTSFGAAIAGETLYVYGGHTGSAHSYSTAEQSNRLWALDLSAAGDSEKGQWQELATGPSLQGLALVPHGSDVIRIGGFTALNEEGEEHDLQSQTSVARFDSASKTWTPLADLPEPRSSLDAAVLGDTVYVFGGWSLQGESDGSTWHQTAWSLDLSDANATWQPLATPPFRRRAISAAAFEGKLYVLGGMHPENGPTTRVDVYDPAADSWTDAPALPGKGMAGFGTASYVTGGRLYVNTMDGYIHRLSKDGEGWETIAQCDPARFFHRMLPRGDQELLLVGGANMQIGKFTDIDVVKLGGDD</sequence>
<feature type="chain" id="PRO_5004073107" evidence="1">
    <location>
        <begin position="25"/>
        <end position="556"/>
    </location>
</feature>
<evidence type="ECO:0000313" key="3">
    <source>
        <dbReference type="Proteomes" id="UP000011885"/>
    </source>
</evidence>
<dbReference type="InterPro" id="IPR052392">
    <property type="entry name" value="Kelch-BTB_domain-containing"/>
</dbReference>
<dbReference type="InterPro" id="IPR006652">
    <property type="entry name" value="Kelch_1"/>
</dbReference>
<keyword evidence="1" id="KW-0732">Signal</keyword>
<dbReference type="InterPro" id="IPR015915">
    <property type="entry name" value="Kelch-typ_b-propeller"/>
</dbReference>
<dbReference type="Gene3D" id="2.120.10.80">
    <property type="entry name" value="Kelch-type beta propeller"/>
    <property type="match status" value="2"/>
</dbReference>
<dbReference type="RefSeq" id="WP_008674770.1">
    <property type="nucleotide sequence ID" value="NZ_ANOH01000074.1"/>
</dbReference>
<dbReference type="Pfam" id="PF24681">
    <property type="entry name" value="Kelch_KLHDC2_KLHL20_DRC7"/>
    <property type="match status" value="1"/>
</dbReference>
<dbReference type="PANTHER" id="PTHR46375:SF3">
    <property type="entry name" value="KELCH REPEAT AND BTB DOMAIN-CONTAINING PROTEIN 13"/>
    <property type="match status" value="1"/>
</dbReference>
<gene>
    <name evidence="2" type="ORF">RSSM_00862</name>
</gene>
<dbReference type="PATRIC" id="fig|1263870.3.peg.940"/>
<evidence type="ECO:0000256" key="1">
    <source>
        <dbReference type="SAM" id="SignalP"/>
    </source>
</evidence>
<reference evidence="2 3" key="1">
    <citation type="journal article" date="2013" name="Mar. Genomics">
        <title>Expression of sulfatases in Rhodopirellula baltica and the diversity of sulfatases in the genus Rhodopirellula.</title>
        <authorList>
            <person name="Wegner C.E."/>
            <person name="Richter-Heitmann T."/>
            <person name="Klindworth A."/>
            <person name="Klockow C."/>
            <person name="Richter M."/>
            <person name="Achstetter T."/>
            <person name="Glockner F.O."/>
            <person name="Harder J."/>
        </authorList>
    </citation>
    <scope>NUCLEOTIDE SEQUENCE [LARGE SCALE GENOMIC DNA]</scope>
    <source>
        <strain evidence="2 3">SM41</strain>
    </source>
</reference>
<comment type="caution">
    <text evidence="2">The sequence shown here is derived from an EMBL/GenBank/DDBJ whole genome shotgun (WGS) entry which is preliminary data.</text>
</comment>
<dbReference type="EMBL" id="ANOH01000074">
    <property type="protein sequence ID" value="EMI57671.1"/>
    <property type="molecule type" value="Genomic_DNA"/>
</dbReference>
<dbReference type="SUPFAM" id="SSF117281">
    <property type="entry name" value="Kelch motif"/>
    <property type="match status" value="1"/>
</dbReference>
<keyword evidence="3" id="KW-1185">Reference proteome</keyword>
<dbReference type="AlphaFoldDB" id="M5UIJ8"/>